<dbReference type="GO" id="GO:0005524">
    <property type="term" value="F:ATP binding"/>
    <property type="evidence" value="ECO:0007669"/>
    <property type="project" value="UniProtKB-KW"/>
</dbReference>
<dbReference type="PROSITE" id="PS00211">
    <property type="entry name" value="ABC_TRANSPORTER_1"/>
    <property type="match status" value="1"/>
</dbReference>
<dbReference type="CDD" id="cd03230">
    <property type="entry name" value="ABC_DR_subfamily_A"/>
    <property type="match status" value="1"/>
</dbReference>
<proteinExistence type="inferred from homology"/>
<dbReference type="SMART" id="SM00382">
    <property type="entry name" value="AAA"/>
    <property type="match status" value="1"/>
</dbReference>
<keyword evidence="2" id="KW-0813">Transport</keyword>
<evidence type="ECO:0000313" key="7">
    <source>
        <dbReference type="Proteomes" id="UP000183508"/>
    </source>
</evidence>
<dbReference type="Proteomes" id="UP000183508">
    <property type="component" value="Unassembled WGS sequence"/>
</dbReference>
<dbReference type="AlphaFoldDB" id="A0A1I7HEQ0"/>
<evidence type="ECO:0000259" key="5">
    <source>
        <dbReference type="PROSITE" id="PS50893"/>
    </source>
</evidence>
<dbReference type="InterPro" id="IPR003593">
    <property type="entry name" value="AAA+_ATPase"/>
</dbReference>
<reference evidence="7" key="1">
    <citation type="submission" date="2016-10" db="EMBL/GenBank/DDBJ databases">
        <authorList>
            <person name="Varghese N."/>
        </authorList>
    </citation>
    <scope>NUCLEOTIDE SEQUENCE [LARGE SCALE GENOMIC DNA]</scope>
    <source>
        <strain evidence="7">DSM 17980</strain>
    </source>
</reference>
<dbReference type="PROSITE" id="PS50893">
    <property type="entry name" value="ABC_TRANSPORTER_2"/>
    <property type="match status" value="1"/>
</dbReference>
<dbReference type="eggNOG" id="COG1131">
    <property type="taxonomic scope" value="Bacteria"/>
</dbReference>
<evidence type="ECO:0000313" key="6">
    <source>
        <dbReference type="EMBL" id="SFU59187.1"/>
    </source>
</evidence>
<dbReference type="InterPro" id="IPR017871">
    <property type="entry name" value="ABC_transporter-like_CS"/>
</dbReference>
<dbReference type="EMBL" id="FPBV01000004">
    <property type="protein sequence ID" value="SFU59187.1"/>
    <property type="molecule type" value="Genomic_DNA"/>
</dbReference>
<dbReference type="InterPro" id="IPR050763">
    <property type="entry name" value="ABC_transporter_ATP-binding"/>
</dbReference>
<dbReference type="Gene3D" id="3.40.50.300">
    <property type="entry name" value="P-loop containing nucleotide triphosphate hydrolases"/>
    <property type="match status" value="1"/>
</dbReference>
<accession>A0A1I7HEQ0</accession>
<comment type="similarity">
    <text evidence="1">Belongs to the ABC transporter superfamily.</text>
</comment>
<dbReference type="InterPro" id="IPR003439">
    <property type="entry name" value="ABC_transporter-like_ATP-bd"/>
</dbReference>
<gene>
    <name evidence="6" type="ORF">SAMN05421543_104157</name>
</gene>
<keyword evidence="7" id="KW-1185">Reference proteome</keyword>
<organism evidence="6 7">
    <name type="scientific">Alicyclobacillus macrosporangiidus</name>
    <dbReference type="NCBI Taxonomy" id="392015"/>
    <lineage>
        <taxon>Bacteria</taxon>
        <taxon>Bacillati</taxon>
        <taxon>Bacillota</taxon>
        <taxon>Bacilli</taxon>
        <taxon>Bacillales</taxon>
        <taxon>Alicyclobacillaceae</taxon>
        <taxon>Alicyclobacillus</taxon>
    </lineage>
</organism>
<name>A0A1I7HEQ0_9BACL</name>
<evidence type="ECO:0000256" key="3">
    <source>
        <dbReference type="ARBA" id="ARBA00022741"/>
    </source>
</evidence>
<dbReference type="PANTHER" id="PTHR42711:SF5">
    <property type="entry name" value="ABC TRANSPORTER ATP-BINDING PROTEIN NATA"/>
    <property type="match status" value="1"/>
</dbReference>
<sequence>MIHLHQVTKRFANGRGIADLTLEVRQGETLGYLGPNGAGKSTTLRILMGFLKPDAGQATIAGLDCWRDAPRIQARTGYLPGEISFPEGLNGLEFLDLVAGMRHLRGTARRDELIHRFEFNARTPIRKMSKGMKQKLAIVAAFMHEPEVLILDEPTSGLDPLMQQRFLELLEEERQRGATILMSSHQFPEVERVCDRVGILKDGRLMALEDVQDLRSAQRRVFTVVFKDPHDVSRVERAGFHVTKARGNEVDVEVRGDYNAFLRTLAQCDVANLSTRELDLEEVFMHYYAETRTEVRS</sequence>
<dbReference type="GO" id="GO:0016887">
    <property type="term" value="F:ATP hydrolysis activity"/>
    <property type="evidence" value="ECO:0007669"/>
    <property type="project" value="InterPro"/>
</dbReference>
<dbReference type="OrthoDB" id="2290519at2"/>
<keyword evidence="4 6" id="KW-0067">ATP-binding</keyword>
<dbReference type="PANTHER" id="PTHR42711">
    <property type="entry name" value="ABC TRANSPORTER ATP-BINDING PROTEIN"/>
    <property type="match status" value="1"/>
</dbReference>
<dbReference type="InterPro" id="IPR027417">
    <property type="entry name" value="P-loop_NTPase"/>
</dbReference>
<dbReference type="STRING" id="392015.SAMN05421543_104157"/>
<dbReference type="Pfam" id="PF00005">
    <property type="entry name" value="ABC_tran"/>
    <property type="match status" value="1"/>
</dbReference>
<keyword evidence="3" id="KW-0547">Nucleotide-binding</keyword>
<dbReference type="SUPFAM" id="SSF52540">
    <property type="entry name" value="P-loop containing nucleoside triphosphate hydrolases"/>
    <property type="match status" value="1"/>
</dbReference>
<dbReference type="RefSeq" id="WP_074950356.1">
    <property type="nucleotide sequence ID" value="NZ_FPBV01000004.1"/>
</dbReference>
<protein>
    <submittedName>
        <fullName evidence="6">ABC-2 type transport system ATP-binding protein</fullName>
    </submittedName>
</protein>
<evidence type="ECO:0000256" key="2">
    <source>
        <dbReference type="ARBA" id="ARBA00022448"/>
    </source>
</evidence>
<evidence type="ECO:0000256" key="4">
    <source>
        <dbReference type="ARBA" id="ARBA00022840"/>
    </source>
</evidence>
<feature type="domain" description="ABC transporter" evidence="5">
    <location>
        <begin position="2"/>
        <end position="227"/>
    </location>
</feature>
<evidence type="ECO:0000256" key="1">
    <source>
        <dbReference type="ARBA" id="ARBA00005417"/>
    </source>
</evidence>